<proteinExistence type="predicted"/>
<dbReference type="CDD" id="cd00093">
    <property type="entry name" value="HTH_XRE"/>
    <property type="match status" value="1"/>
</dbReference>
<reference evidence="2" key="1">
    <citation type="submission" date="2020-12" db="EMBL/GenBank/DDBJ databases">
        <title>Geomonas sp. Red875, isolated from river sediment.</title>
        <authorList>
            <person name="Xu Z."/>
            <person name="Zhang Z."/>
            <person name="Masuda Y."/>
            <person name="Itoh H."/>
            <person name="Senoo K."/>
        </authorList>
    </citation>
    <scope>NUCLEOTIDE SEQUENCE</scope>
    <source>
        <strain evidence="2">Red875</strain>
    </source>
</reference>
<dbReference type="Proteomes" id="UP000636888">
    <property type="component" value="Unassembled WGS sequence"/>
</dbReference>
<dbReference type="AlphaFoldDB" id="A0A8J7JDB5"/>
<dbReference type="SMART" id="SM00530">
    <property type="entry name" value="HTH_XRE"/>
    <property type="match status" value="1"/>
</dbReference>
<comment type="caution">
    <text evidence="2">The sequence shown here is derived from an EMBL/GenBank/DDBJ whole genome shotgun (WGS) entry which is preliminary data.</text>
</comment>
<evidence type="ECO:0000313" key="2">
    <source>
        <dbReference type="EMBL" id="MBJ6725063.1"/>
    </source>
</evidence>
<dbReference type="GO" id="GO:0003677">
    <property type="term" value="F:DNA binding"/>
    <property type="evidence" value="ECO:0007669"/>
    <property type="project" value="InterPro"/>
</dbReference>
<dbReference type="InterPro" id="IPR001387">
    <property type="entry name" value="Cro/C1-type_HTH"/>
</dbReference>
<feature type="domain" description="HTH cro/C1-type" evidence="1">
    <location>
        <begin position="14"/>
        <end position="68"/>
    </location>
</feature>
<protein>
    <submittedName>
        <fullName evidence="2">Helix-turn-helix transcriptional regulator</fullName>
    </submittedName>
</protein>
<sequence length="74" mass="7900">MIVADDSTFFHNRITDFRVGRGWSQRDLAREAGLTFAEVCAIEGGATVPSTVAALLIAAALGCEVGELFRLEEG</sequence>
<organism evidence="2 3">
    <name type="scientific">Geomesophilobacter sediminis</name>
    <dbReference type="NCBI Taxonomy" id="2798584"/>
    <lineage>
        <taxon>Bacteria</taxon>
        <taxon>Pseudomonadati</taxon>
        <taxon>Thermodesulfobacteriota</taxon>
        <taxon>Desulfuromonadia</taxon>
        <taxon>Geobacterales</taxon>
        <taxon>Geobacteraceae</taxon>
        <taxon>Geomesophilobacter</taxon>
    </lineage>
</organism>
<evidence type="ECO:0000313" key="3">
    <source>
        <dbReference type="Proteomes" id="UP000636888"/>
    </source>
</evidence>
<dbReference type="EMBL" id="JAEMHM010000007">
    <property type="protein sequence ID" value="MBJ6725063.1"/>
    <property type="molecule type" value="Genomic_DNA"/>
</dbReference>
<dbReference type="Pfam" id="PF01381">
    <property type="entry name" value="HTH_3"/>
    <property type="match status" value="1"/>
</dbReference>
<dbReference type="PROSITE" id="PS50943">
    <property type="entry name" value="HTH_CROC1"/>
    <property type="match status" value="1"/>
</dbReference>
<dbReference type="Gene3D" id="1.10.260.40">
    <property type="entry name" value="lambda repressor-like DNA-binding domains"/>
    <property type="match status" value="1"/>
</dbReference>
<keyword evidence="3" id="KW-1185">Reference proteome</keyword>
<name>A0A8J7JDB5_9BACT</name>
<dbReference type="SUPFAM" id="SSF47413">
    <property type="entry name" value="lambda repressor-like DNA-binding domains"/>
    <property type="match status" value="1"/>
</dbReference>
<gene>
    <name evidence="2" type="ORF">JFN93_10120</name>
</gene>
<dbReference type="InterPro" id="IPR010982">
    <property type="entry name" value="Lambda_DNA-bd_dom_sf"/>
</dbReference>
<evidence type="ECO:0000259" key="1">
    <source>
        <dbReference type="PROSITE" id="PS50943"/>
    </source>
</evidence>
<accession>A0A8J7JDB5</accession>
<dbReference type="RefSeq" id="WP_199383951.1">
    <property type="nucleotide sequence ID" value="NZ_JAEMHM010000007.1"/>
</dbReference>